<sequence>MSTLNLQNLYEQDFALWVESTVARLKDGNLEVIDLEHLIDEVESLAKRDRRELKHRLITLFEHLLKRQYVPLPDCYRGWEITIKRTQFRLRDILADSPSLWNFLAEIYLDCYAEACDMVQMEYDRTIPEVYSFTEEIPELLDYFPWENNNDDRHSERD</sequence>
<dbReference type="Gene3D" id="1.20.1220.20">
    <property type="entry name" value="Uncharcterised protein PF01724"/>
    <property type="match status" value="1"/>
</dbReference>
<accession>A0ABT7BYA0</accession>
<comment type="caution">
    <text evidence="1">The sequence shown here is derived from an EMBL/GenBank/DDBJ whole genome shotgun (WGS) entry which is preliminary data.</text>
</comment>
<protein>
    <submittedName>
        <fullName evidence="1">DUF29 domain-containing protein</fullName>
    </submittedName>
</protein>
<name>A0ABT7BYA0_9CYAN</name>
<dbReference type="PANTHER" id="PTHR34235:SF3">
    <property type="entry name" value="SLR1203 PROTEIN"/>
    <property type="match status" value="1"/>
</dbReference>
<keyword evidence="2" id="KW-1185">Reference proteome</keyword>
<dbReference type="Proteomes" id="UP001232992">
    <property type="component" value="Unassembled WGS sequence"/>
</dbReference>
<dbReference type="Pfam" id="PF01724">
    <property type="entry name" value="DUF29"/>
    <property type="match status" value="1"/>
</dbReference>
<dbReference type="PANTHER" id="PTHR34235">
    <property type="entry name" value="SLR1203 PROTEIN-RELATED"/>
    <property type="match status" value="1"/>
</dbReference>
<evidence type="ECO:0000313" key="2">
    <source>
        <dbReference type="Proteomes" id="UP001232992"/>
    </source>
</evidence>
<gene>
    <name evidence="1" type="ORF">PMH09_13345</name>
</gene>
<dbReference type="RefSeq" id="WP_283758823.1">
    <property type="nucleotide sequence ID" value="NZ_JAQOSQ010000012.1"/>
</dbReference>
<dbReference type="EMBL" id="JAQOSQ010000012">
    <property type="protein sequence ID" value="MDJ1184170.1"/>
    <property type="molecule type" value="Genomic_DNA"/>
</dbReference>
<evidence type="ECO:0000313" key="1">
    <source>
        <dbReference type="EMBL" id="MDJ1184170.1"/>
    </source>
</evidence>
<organism evidence="1 2">
    <name type="scientific">Roseofilum casamattae BLCC-M143</name>
    <dbReference type="NCBI Taxonomy" id="3022442"/>
    <lineage>
        <taxon>Bacteria</taxon>
        <taxon>Bacillati</taxon>
        <taxon>Cyanobacteriota</taxon>
        <taxon>Cyanophyceae</taxon>
        <taxon>Desertifilales</taxon>
        <taxon>Desertifilaceae</taxon>
        <taxon>Roseofilum</taxon>
        <taxon>Roseofilum casamattae</taxon>
    </lineage>
</organism>
<dbReference type="InterPro" id="IPR002636">
    <property type="entry name" value="DUF29"/>
</dbReference>
<proteinExistence type="predicted"/>
<reference evidence="1 2" key="1">
    <citation type="submission" date="2023-01" db="EMBL/GenBank/DDBJ databases">
        <title>Novel diversity within Roseofilum (Cyanobacteria; Desertifilaceae) from marine benthic mats with descriptions of four novel species.</title>
        <authorList>
            <person name="Wang Y."/>
            <person name="Berthold D.E."/>
            <person name="Hu J."/>
            <person name="Lefler F.W."/>
            <person name="Laughinghouse H.D. IV."/>
        </authorList>
    </citation>
    <scope>NUCLEOTIDE SEQUENCE [LARGE SCALE GENOMIC DNA]</scope>
    <source>
        <strain evidence="1 2">BLCC-M143</strain>
    </source>
</reference>